<dbReference type="InterPro" id="IPR045338">
    <property type="entry name" value="DUF6535"/>
</dbReference>
<feature type="transmembrane region" description="Helical" evidence="1">
    <location>
        <begin position="12"/>
        <end position="31"/>
    </location>
</feature>
<reference evidence="4" key="1">
    <citation type="journal article" date="2014" name="Proc. Natl. Acad. Sci. U.S.A.">
        <title>Extensive sampling of basidiomycete genomes demonstrates inadequacy of the white-rot/brown-rot paradigm for wood decay fungi.</title>
        <authorList>
            <person name="Riley R."/>
            <person name="Salamov A.A."/>
            <person name="Brown D.W."/>
            <person name="Nagy L.G."/>
            <person name="Floudas D."/>
            <person name="Held B.W."/>
            <person name="Levasseur A."/>
            <person name="Lombard V."/>
            <person name="Morin E."/>
            <person name="Otillar R."/>
            <person name="Lindquist E.A."/>
            <person name="Sun H."/>
            <person name="LaButti K.M."/>
            <person name="Schmutz J."/>
            <person name="Jabbour D."/>
            <person name="Luo H."/>
            <person name="Baker S.E."/>
            <person name="Pisabarro A.G."/>
            <person name="Walton J.D."/>
            <person name="Blanchette R.A."/>
            <person name="Henrissat B."/>
            <person name="Martin F."/>
            <person name="Cullen D."/>
            <person name="Hibbett D.S."/>
            <person name="Grigoriev I.V."/>
        </authorList>
    </citation>
    <scope>NUCLEOTIDE SEQUENCE [LARGE SCALE GENOMIC DNA]</scope>
    <source>
        <strain evidence="4">MUCL 33604</strain>
    </source>
</reference>
<protein>
    <recommendedName>
        <fullName evidence="2">DUF6535 domain-containing protein</fullName>
    </recommendedName>
</protein>
<dbReference type="HOGENOM" id="CLU_018688_2_0_1"/>
<keyword evidence="1" id="KW-1133">Transmembrane helix</keyword>
<evidence type="ECO:0000256" key="1">
    <source>
        <dbReference type="SAM" id="Phobius"/>
    </source>
</evidence>
<sequence>MVDGWNSSLDCLLIFASLFSAVVTAFVTQSSNLLQPDYGQTTALLSAHILAALTNGGNTSFMAAVPPPEQILSFQAPAFAEAVNLLWFAALGLSLASVMVAMLAKQWL</sequence>
<accession>A0A067PGX2</accession>
<dbReference type="Pfam" id="PF20153">
    <property type="entry name" value="DUF6535"/>
    <property type="match status" value="1"/>
</dbReference>
<name>A0A067PGX2_9AGAM</name>
<dbReference type="EMBL" id="KL197730">
    <property type="protein sequence ID" value="KDQ54029.1"/>
    <property type="molecule type" value="Genomic_DNA"/>
</dbReference>
<keyword evidence="4" id="KW-1185">Reference proteome</keyword>
<evidence type="ECO:0000313" key="4">
    <source>
        <dbReference type="Proteomes" id="UP000027265"/>
    </source>
</evidence>
<feature type="non-terminal residue" evidence="3">
    <location>
        <position position="108"/>
    </location>
</feature>
<proteinExistence type="predicted"/>
<dbReference type="InParanoid" id="A0A067PGX2"/>
<keyword evidence="1" id="KW-0812">Transmembrane</keyword>
<gene>
    <name evidence="3" type="ORF">JAAARDRAFT_95935</name>
</gene>
<organism evidence="3 4">
    <name type="scientific">Jaapia argillacea MUCL 33604</name>
    <dbReference type="NCBI Taxonomy" id="933084"/>
    <lineage>
        <taxon>Eukaryota</taxon>
        <taxon>Fungi</taxon>
        <taxon>Dikarya</taxon>
        <taxon>Basidiomycota</taxon>
        <taxon>Agaricomycotina</taxon>
        <taxon>Agaricomycetes</taxon>
        <taxon>Agaricomycetidae</taxon>
        <taxon>Jaapiales</taxon>
        <taxon>Jaapiaceae</taxon>
        <taxon>Jaapia</taxon>
    </lineage>
</organism>
<feature type="domain" description="DUF6535" evidence="2">
    <location>
        <begin position="1"/>
        <end position="108"/>
    </location>
</feature>
<keyword evidence="1" id="KW-0472">Membrane</keyword>
<evidence type="ECO:0000313" key="3">
    <source>
        <dbReference type="EMBL" id="KDQ54029.1"/>
    </source>
</evidence>
<feature type="transmembrane region" description="Helical" evidence="1">
    <location>
        <begin position="85"/>
        <end position="104"/>
    </location>
</feature>
<dbReference type="AlphaFoldDB" id="A0A067PGX2"/>
<evidence type="ECO:0000259" key="2">
    <source>
        <dbReference type="Pfam" id="PF20153"/>
    </source>
</evidence>
<dbReference type="Proteomes" id="UP000027265">
    <property type="component" value="Unassembled WGS sequence"/>
</dbReference>
<dbReference type="OrthoDB" id="3219854at2759"/>